<organism evidence="1 2">
    <name type="scientific">Trichonephila clavipes</name>
    <name type="common">Golden silk orbweaver</name>
    <name type="synonym">Nephila clavipes</name>
    <dbReference type="NCBI Taxonomy" id="2585209"/>
    <lineage>
        <taxon>Eukaryota</taxon>
        <taxon>Metazoa</taxon>
        <taxon>Ecdysozoa</taxon>
        <taxon>Arthropoda</taxon>
        <taxon>Chelicerata</taxon>
        <taxon>Arachnida</taxon>
        <taxon>Araneae</taxon>
        <taxon>Araneomorphae</taxon>
        <taxon>Entelegynae</taxon>
        <taxon>Araneoidea</taxon>
        <taxon>Nephilidae</taxon>
        <taxon>Trichonephila</taxon>
    </lineage>
</organism>
<dbReference type="EMBL" id="BMAU01021355">
    <property type="protein sequence ID" value="GFY20388.1"/>
    <property type="molecule type" value="Genomic_DNA"/>
</dbReference>
<dbReference type="Proteomes" id="UP000887159">
    <property type="component" value="Unassembled WGS sequence"/>
</dbReference>
<evidence type="ECO:0000313" key="1">
    <source>
        <dbReference type="EMBL" id="GFY20388.1"/>
    </source>
</evidence>
<protein>
    <submittedName>
        <fullName evidence="1">Uncharacterized protein</fullName>
    </submittedName>
</protein>
<comment type="caution">
    <text evidence="1">The sequence shown here is derived from an EMBL/GenBank/DDBJ whole genome shotgun (WGS) entry which is preliminary data.</text>
</comment>
<accession>A0A8X6T797</accession>
<sequence length="90" mass="10183">MLPETRTITLSGKSSAKGGGLREIKFLLPIKYRVRNSQFLKEEQNLYLTVEIIQSMTLLRLSQEQEAPDEVIDPCLKQSVGLTVRNTGMM</sequence>
<gene>
    <name evidence="1" type="ORF">TNCV_210201</name>
</gene>
<dbReference type="AlphaFoldDB" id="A0A8X6T797"/>
<proteinExistence type="predicted"/>
<name>A0A8X6T797_TRICX</name>
<evidence type="ECO:0000313" key="2">
    <source>
        <dbReference type="Proteomes" id="UP000887159"/>
    </source>
</evidence>
<reference evidence="1" key="1">
    <citation type="submission" date="2020-08" db="EMBL/GenBank/DDBJ databases">
        <title>Multicomponent nature underlies the extraordinary mechanical properties of spider dragline silk.</title>
        <authorList>
            <person name="Kono N."/>
            <person name="Nakamura H."/>
            <person name="Mori M."/>
            <person name="Yoshida Y."/>
            <person name="Ohtoshi R."/>
            <person name="Malay A.D."/>
            <person name="Moran D.A.P."/>
            <person name="Tomita M."/>
            <person name="Numata K."/>
            <person name="Arakawa K."/>
        </authorList>
    </citation>
    <scope>NUCLEOTIDE SEQUENCE</scope>
</reference>
<keyword evidence="2" id="KW-1185">Reference proteome</keyword>